<organism evidence="6 7">
    <name type="scientific">Halococcus salifodinae DSM 8989</name>
    <dbReference type="NCBI Taxonomy" id="1227456"/>
    <lineage>
        <taxon>Archaea</taxon>
        <taxon>Methanobacteriati</taxon>
        <taxon>Methanobacteriota</taxon>
        <taxon>Stenosarchaea group</taxon>
        <taxon>Halobacteria</taxon>
        <taxon>Halobacteriales</taxon>
        <taxon>Halococcaceae</taxon>
        <taxon>Halococcus</taxon>
    </lineage>
</organism>
<feature type="domain" description="Inosine monophosphate cyclohydrolase-like" evidence="5">
    <location>
        <begin position="16"/>
        <end position="219"/>
    </location>
</feature>
<dbReference type="EMBL" id="AOME01000015">
    <property type="protein sequence ID" value="EMA55113.1"/>
    <property type="molecule type" value="Genomic_DNA"/>
</dbReference>
<dbReference type="GO" id="GO:0006189">
    <property type="term" value="P:'de novo' IMP biosynthetic process"/>
    <property type="evidence" value="ECO:0007669"/>
    <property type="project" value="UniProtKB-UniRule"/>
</dbReference>
<comment type="catalytic activity">
    <reaction evidence="3">
        <text>IMP + H2O = 5-formamido-1-(5-phospho-D-ribosyl)imidazole-4-carboxamide</text>
        <dbReference type="Rhea" id="RHEA:18445"/>
        <dbReference type="ChEBI" id="CHEBI:15377"/>
        <dbReference type="ChEBI" id="CHEBI:58053"/>
        <dbReference type="ChEBI" id="CHEBI:58467"/>
        <dbReference type="EC" id="3.5.4.10"/>
    </reaction>
</comment>
<comment type="function">
    <text evidence="3">Catalyzes the cyclization of 5-formylamidoimidazole-4-carboxamide ribonucleotide to IMP.</text>
</comment>
<protein>
    <recommendedName>
        <fullName evidence="3 4">IMP cyclohydrolase</fullName>
        <ecNumber evidence="3 4">3.5.4.10</ecNumber>
    </recommendedName>
    <alternativeName>
        <fullName evidence="3">IMP synthase</fullName>
    </alternativeName>
    <alternativeName>
        <fullName evidence="3">Inosinicase</fullName>
    </alternativeName>
</protein>
<gene>
    <name evidence="3" type="primary">purO</name>
    <name evidence="6" type="ORF">C450_03562</name>
</gene>
<accession>M0NC19</accession>
<dbReference type="SUPFAM" id="SSF75569">
    <property type="entry name" value="Archaeal IMP cyclohydrolase PurO"/>
    <property type="match status" value="1"/>
</dbReference>
<dbReference type="PIRSF" id="PIRSF004866">
    <property type="entry name" value="IMP_cclhdr_arch"/>
    <property type="match status" value="1"/>
</dbReference>
<dbReference type="InterPro" id="IPR020600">
    <property type="entry name" value="IMP_cyclohydrolase-like"/>
</dbReference>
<dbReference type="Proteomes" id="UP000011625">
    <property type="component" value="Unassembled WGS sequence"/>
</dbReference>
<keyword evidence="1 3" id="KW-0658">Purine biosynthesis</keyword>
<proteinExistence type="inferred from homology"/>
<dbReference type="NCBIfam" id="NF003167">
    <property type="entry name" value="PRK04151.1"/>
    <property type="match status" value="1"/>
</dbReference>
<comment type="similarity">
    <text evidence="3">Belongs to the archaeal IMP cyclohydrolase family.</text>
</comment>
<dbReference type="NCBIfam" id="TIGR01922">
    <property type="entry name" value="purO_arch"/>
    <property type="match status" value="1"/>
</dbReference>
<dbReference type="AlphaFoldDB" id="M0NC19"/>
<dbReference type="Pfam" id="PF07826">
    <property type="entry name" value="IMP_cyclohyd"/>
    <property type="match status" value="1"/>
</dbReference>
<evidence type="ECO:0000256" key="2">
    <source>
        <dbReference type="ARBA" id="ARBA00022801"/>
    </source>
</evidence>
<comment type="pathway">
    <text evidence="3">Purine metabolism; IMP biosynthesis via de novo pathway; IMP from 5-formamido-1-(5-phospho-D-ribosyl)imidazole-4-carboxamide: step 1/1.</text>
</comment>
<evidence type="ECO:0000256" key="4">
    <source>
        <dbReference type="NCBIfam" id="TIGR01922"/>
    </source>
</evidence>
<evidence type="ECO:0000313" key="6">
    <source>
        <dbReference type="EMBL" id="EMA55113.1"/>
    </source>
</evidence>
<dbReference type="UniPathway" id="UPA00074">
    <property type="reaction ID" value="UER00135"/>
</dbReference>
<dbReference type="EC" id="3.5.4.10" evidence="3 4"/>
<evidence type="ECO:0000256" key="3">
    <source>
        <dbReference type="HAMAP-Rule" id="MF_00705"/>
    </source>
</evidence>
<evidence type="ECO:0000256" key="1">
    <source>
        <dbReference type="ARBA" id="ARBA00022755"/>
    </source>
</evidence>
<evidence type="ECO:0000259" key="5">
    <source>
        <dbReference type="Pfam" id="PF07826"/>
    </source>
</evidence>
<dbReference type="HAMAP" id="MF_00705">
    <property type="entry name" value="IMP_cyclohydrol"/>
    <property type="match status" value="1"/>
</dbReference>
<dbReference type="STRING" id="1227456.C450_03562"/>
<keyword evidence="2 3" id="KW-0378">Hydrolase</keyword>
<reference evidence="6 7" key="1">
    <citation type="journal article" date="2014" name="PLoS Genet.">
        <title>Phylogenetically driven sequencing of extremely halophilic archaea reveals strategies for static and dynamic osmo-response.</title>
        <authorList>
            <person name="Becker E.A."/>
            <person name="Seitzer P.M."/>
            <person name="Tritt A."/>
            <person name="Larsen D."/>
            <person name="Krusor M."/>
            <person name="Yao A.I."/>
            <person name="Wu D."/>
            <person name="Madern D."/>
            <person name="Eisen J.A."/>
            <person name="Darling A.E."/>
            <person name="Facciotti M.T."/>
        </authorList>
    </citation>
    <scope>NUCLEOTIDE SEQUENCE [LARGE SCALE GENOMIC DNA]</scope>
    <source>
        <strain evidence="6 7">DSM 8989</strain>
    </source>
</reference>
<dbReference type="PATRIC" id="fig|1227456.3.peg.741"/>
<sequence length="232" mass="24370">MDRCVLPDEAWRAGMYVGRFVVVGPDIGAYRVSSRSFPDRKIVDRDGSLTVVPTAAADETDNPYVSYNCVRSTDRGAVLGNGSHVDPIAEKLARGYPPRDALCLALLALDFEKDDYDTPRIAGIVGGSADGRASSGAVDGGSYIGIVRRDGITVEEVTEPTLVATYEKDRPEAVAFDAADAGGTEDDAEAATARATAAARAVYECEFEHRVCAAGVARAEAGFATAIENGDG</sequence>
<dbReference type="Gene3D" id="3.60.20.20">
    <property type="entry name" value="Inosine monophosphate cyclohydrolase-like"/>
    <property type="match status" value="1"/>
</dbReference>
<dbReference type="GO" id="GO:0003937">
    <property type="term" value="F:IMP cyclohydrolase activity"/>
    <property type="evidence" value="ECO:0007669"/>
    <property type="project" value="UniProtKB-UniRule"/>
</dbReference>
<keyword evidence="7" id="KW-1185">Reference proteome</keyword>
<name>M0NC19_9EURY</name>
<dbReference type="InterPro" id="IPR010191">
    <property type="entry name" value="IMP_cyclohydrolase"/>
</dbReference>
<dbReference type="InterPro" id="IPR036795">
    <property type="entry name" value="IMP_cyclohydrolase-like_sf"/>
</dbReference>
<comment type="caution">
    <text evidence="6">The sequence shown here is derived from an EMBL/GenBank/DDBJ whole genome shotgun (WGS) entry which is preliminary data.</text>
</comment>
<evidence type="ECO:0000313" key="7">
    <source>
        <dbReference type="Proteomes" id="UP000011625"/>
    </source>
</evidence>